<dbReference type="PROSITE" id="PS50850">
    <property type="entry name" value="MFS"/>
    <property type="match status" value="1"/>
</dbReference>
<feature type="transmembrane region" description="Helical" evidence="6">
    <location>
        <begin position="336"/>
        <end position="359"/>
    </location>
</feature>
<sequence length="500" mass="54441">MFISASQTQRRPIALKWRSSSWTITFVIGLGIAVDLLVYSTIIPVMPFHLEQLGYSNVAALTGWLLFAYASSFPKSALTLFFTVLTATIPIAMFSERYRAKKFPLIFGLLVLVASQVMLMEAPTYVVMCVARILQGFGSSMVWVVGLALLCDSSPTSLIGLQLGLAMCGLSVGIAIGPPVGGLLFGRYGYRGPFIFGITATVLDLFGRVILIERKDALVWGIDPTILSAGRDRITSNFAAVGYDPQDFVTAEPSTNNSEKPRTTGIDKNLSLLSVIVKLSKSSRALVALFLVFVYGYFSFSHSFHLANVISSVVYTSQEPTIALYLQHVWNLDSRAVGLVFLAGVVPTLLSSPLAGYLSGKNGAEWVTVLSLALALPWWAIIIIQYRLPLFVTAFAVQSFFTSGVISPLTAELATVSRGLEGVGYAHVYGAFNLVYGIGNSGDCSLSWYKIYDHIGRGWMALCLLAIGSVALSLILAICFVGADPLLHRLRRRFHRDRLE</sequence>
<keyword evidence="2" id="KW-0813">Transport</keyword>
<keyword evidence="3 6" id="KW-0812">Transmembrane</keyword>
<name>A0A067TZ16_GALM3</name>
<dbReference type="InterPro" id="IPR036259">
    <property type="entry name" value="MFS_trans_sf"/>
</dbReference>
<feature type="transmembrane region" description="Helical" evidence="6">
    <location>
        <begin position="103"/>
        <end position="119"/>
    </location>
</feature>
<feature type="transmembrane region" description="Helical" evidence="6">
    <location>
        <begin position="366"/>
        <end position="384"/>
    </location>
</feature>
<feature type="transmembrane region" description="Helical" evidence="6">
    <location>
        <begin position="21"/>
        <end position="46"/>
    </location>
</feature>
<evidence type="ECO:0000313" key="9">
    <source>
        <dbReference type="Proteomes" id="UP000027222"/>
    </source>
</evidence>
<dbReference type="STRING" id="685588.A0A067TZ16"/>
<dbReference type="InterPro" id="IPR020846">
    <property type="entry name" value="MFS_dom"/>
</dbReference>
<dbReference type="EMBL" id="KL142367">
    <property type="protein sequence ID" value="KDR85264.1"/>
    <property type="molecule type" value="Genomic_DNA"/>
</dbReference>
<comment type="subcellular location">
    <subcellularLocation>
        <location evidence="1">Membrane</location>
        <topology evidence="1">Multi-pass membrane protein</topology>
    </subcellularLocation>
</comment>
<evidence type="ECO:0000256" key="3">
    <source>
        <dbReference type="ARBA" id="ARBA00022692"/>
    </source>
</evidence>
<evidence type="ECO:0000256" key="2">
    <source>
        <dbReference type="ARBA" id="ARBA00022448"/>
    </source>
</evidence>
<feature type="domain" description="Major facilitator superfamily (MFS) profile" evidence="7">
    <location>
        <begin position="24"/>
        <end position="500"/>
    </location>
</feature>
<dbReference type="GO" id="GO:0022857">
    <property type="term" value="F:transmembrane transporter activity"/>
    <property type="evidence" value="ECO:0007669"/>
    <property type="project" value="InterPro"/>
</dbReference>
<evidence type="ECO:0000256" key="1">
    <source>
        <dbReference type="ARBA" id="ARBA00004141"/>
    </source>
</evidence>
<dbReference type="InterPro" id="IPR050930">
    <property type="entry name" value="MFS_Vesicular_Transporter"/>
</dbReference>
<dbReference type="Gene3D" id="1.20.1250.20">
    <property type="entry name" value="MFS general substrate transporter like domains"/>
    <property type="match status" value="2"/>
</dbReference>
<dbReference type="GO" id="GO:0016020">
    <property type="term" value="C:membrane"/>
    <property type="evidence" value="ECO:0007669"/>
    <property type="project" value="UniProtKB-SubCell"/>
</dbReference>
<dbReference type="OrthoDB" id="440553at2759"/>
<dbReference type="HOGENOM" id="CLU_001265_51_2_1"/>
<gene>
    <name evidence="8" type="ORF">GALMADRAFT_52881</name>
</gene>
<feature type="transmembrane region" description="Helical" evidence="6">
    <location>
        <begin position="158"/>
        <end position="176"/>
    </location>
</feature>
<evidence type="ECO:0000256" key="4">
    <source>
        <dbReference type="ARBA" id="ARBA00022989"/>
    </source>
</evidence>
<evidence type="ECO:0000259" key="7">
    <source>
        <dbReference type="PROSITE" id="PS50850"/>
    </source>
</evidence>
<dbReference type="SUPFAM" id="SSF103473">
    <property type="entry name" value="MFS general substrate transporter"/>
    <property type="match status" value="1"/>
</dbReference>
<accession>A0A067TZ16</accession>
<dbReference type="AlphaFoldDB" id="A0A067TZ16"/>
<feature type="transmembrane region" description="Helical" evidence="6">
    <location>
        <begin position="125"/>
        <end position="151"/>
    </location>
</feature>
<dbReference type="Proteomes" id="UP000027222">
    <property type="component" value="Unassembled WGS sequence"/>
</dbReference>
<dbReference type="PANTHER" id="PTHR23506">
    <property type="entry name" value="GH10249P"/>
    <property type="match status" value="1"/>
</dbReference>
<keyword evidence="9" id="KW-1185">Reference proteome</keyword>
<reference evidence="9" key="1">
    <citation type="journal article" date="2014" name="Proc. Natl. Acad. Sci. U.S.A.">
        <title>Extensive sampling of basidiomycete genomes demonstrates inadequacy of the white-rot/brown-rot paradigm for wood decay fungi.</title>
        <authorList>
            <person name="Riley R."/>
            <person name="Salamov A.A."/>
            <person name="Brown D.W."/>
            <person name="Nagy L.G."/>
            <person name="Floudas D."/>
            <person name="Held B.W."/>
            <person name="Levasseur A."/>
            <person name="Lombard V."/>
            <person name="Morin E."/>
            <person name="Otillar R."/>
            <person name="Lindquist E.A."/>
            <person name="Sun H."/>
            <person name="LaButti K.M."/>
            <person name="Schmutz J."/>
            <person name="Jabbour D."/>
            <person name="Luo H."/>
            <person name="Baker S.E."/>
            <person name="Pisabarro A.G."/>
            <person name="Walton J.D."/>
            <person name="Blanchette R.A."/>
            <person name="Henrissat B."/>
            <person name="Martin F."/>
            <person name="Cullen D."/>
            <person name="Hibbett D.S."/>
            <person name="Grigoriev I.V."/>
        </authorList>
    </citation>
    <scope>NUCLEOTIDE SEQUENCE [LARGE SCALE GENOMIC DNA]</scope>
    <source>
        <strain evidence="9">CBS 339.88</strain>
    </source>
</reference>
<feature type="transmembrane region" description="Helical" evidence="6">
    <location>
        <begin position="188"/>
        <end position="206"/>
    </location>
</feature>
<proteinExistence type="predicted"/>
<dbReference type="Pfam" id="PF07690">
    <property type="entry name" value="MFS_1"/>
    <property type="match status" value="1"/>
</dbReference>
<dbReference type="CDD" id="cd17325">
    <property type="entry name" value="MFS_MdtG_SLC18_like"/>
    <property type="match status" value="1"/>
</dbReference>
<evidence type="ECO:0000313" key="8">
    <source>
        <dbReference type="EMBL" id="KDR85264.1"/>
    </source>
</evidence>
<evidence type="ECO:0000256" key="5">
    <source>
        <dbReference type="ARBA" id="ARBA00023136"/>
    </source>
</evidence>
<dbReference type="InterPro" id="IPR011701">
    <property type="entry name" value="MFS"/>
</dbReference>
<feature type="transmembrane region" description="Helical" evidence="6">
    <location>
        <begin position="286"/>
        <end position="316"/>
    </location>
</feature>
<feature type="transmembrane region" description="Helical" evidence="6">
    <location>
        <begin position="66"/>
        <end position="91"/>
    </location>
</feature>
<dbReference type="PANTHER" id="PTHR23506:SF23">
    <property type="entry name" value="GH10249P"/>
    <property type="match status" value="1"/>
</dbReference>
<keyword evidence="5 6" id="KW-0472">Membrane</keyword>
<keyword evidence="4 6" id="KW-1133">Transmembrane helix</keyword>
<organism evidence="8 9">
    <name type="scientific">Galerina marginata (strain CBS 339.88)</name>
    <dbReference type="NCBI Taxonomy" id="685588"/>
    <lineage>
        <taxon>Eukaryota</taxon>
        <taxon>Fungi</taxon>
        <taxon>Dikarya</taxon>
        <taxon>Basidiomycota</taxon>
        <taxon>Agaricomycotina</taxon>
        <taxon>Agaricomycetes</taxon>
        <taxon>Agaricomycetidae</taxon>
        <taxon>Agaricales</taxon>
        <taxon>Agaricineae</taxon>
        <taxon>Strophariaceae</taxon>
        <taxon>Galerina</taxon>
    </lineage>
</organism>
<evidence type="ECO:0000256" key="6">
    <source>
        <dbReference type="SAM" id="Phobius"/>
    </source>
</evidence>
<protein>
    <recommendedName>
        <fullName evidence="7">Major facilitator superfamily (MFS) profile domain-containing protein</fullName>
    </recommendedName>
</protein>
<feature type="transmembrane region" description="Helical" evidence="6">
    <location>
        <begin position="459"/>
        <end position="483"/>
    </location>
</feature>